<gene>
    <name evidence="2" type="ORF">ACFPCY_34685</name>
</gene>
<accession>A0ABV9U9H9</accession>
<dbReference type="Gene3D" id="3.40.50.300">
    <property type="entry name" value="P-loop containing nucleotide triphosphate hydrolases"/>
    <property type="match status" value="1"/>
</dbReference>
<comment type="caution">
    <text evidence="2">The sequence shown here is derived from an EMBL/GenBank/DDBJ whole genome shotgun (WGS) entry which is preliminary data.</text>
</comment>
<feature type="domain" description="AAA+ ATPase" evidence="1">
    <location>
        <begin position="33"/>
        <end position="186"/>
    </location>
</feature>
<keyword evidence="3" id="KW-1185">Reference proteome</keyword>
<dbReference type="InterPro" id="IPR027417">
    <property type="entry name" value="P-loop_NTPase"/>
</dbReference>
<evidence type="ECO:0000313" key="3">
    <source>
        <dbReference type="Proteomes" id="UP001595872"/>
    </source>
</evidence>
<proteinExistence type="predicted"/>
<dbReference type="InterPro" id="IPR003593">
    <property type="entry name" value="AAA+_ATPase"/>
</dbReference>
<dbReference type="SMART" id="SM00382">
    <property type="entry name" value="AAA"/>
    <property type="match status" value="1"/>
</dbReference>
<dbReference type="Pfam" id="PF00004">
    <property type="entry name" value="AAA"/>
    <property type="match status" value="1"/>
</dbReference>
<reference evidence="3" key="1">
    <citation type="journal article" date="2019" name="Int. J. Syst. Evol. Microbiol.">
        <title>The Global Catalogue of Microorganisms (GCM) 10K type strain sequencing project: providing services to taxonomists for standard genome sequencing and annotation.</title>
        <authorList>
            <consortium name="The Broad Institute Genomics Platform"/>
            <consortium name="The Broad Institute Genome Sequencing Center for Infectious Disease"/>
            <person name="Wu L."/>
            <person name="Ma J."/>
        </authorList>
    </citation>
    <scope>NUCLEOTIDE SEQUENCE [LARGE SCALE GENOMIC DNA]</scope>
    <source>
        <strain evidence="3">KLKA75</strain>
    </source>
</reference>
<protein>
    <submittedName>
        <fullName evidence="2">ATP-binding protein</fullName>
    </submittedName>
</protein>
<keyword evidence="2" id="KW-0067">ATP-binding</keyword>
<dbReference type="InterPro" id="IPR003959">
    <property type="entry name" value="ATPase_AAA_core"/>
</dbReference>
<dbReference type="RefSeq" id="WP_378262451.1">
    <property type="nucleotide sequence ID" value="NZ_JBHSIT010000012.1"/>
</dbReference>
<dbReference type="Proteomes" id="UP001595872">
    <property type="component" value="Unassembled WGS sequence"/>
</dbReference>
<sequence>MKAFNTTGPCLPGEHYMLDPLARLPEARRLAEEGKYFVLHGPRQSGKTTILAALARELNATGTYAALRFSVEAARVDGEDYIAAQHNVIGAMRKAAHYSDLPSDCQFPDTWPDAPPGLMLHAALQEWAATCPRPLVLLLDEIDALAGRSLITVLAQLRDGYTERPAPFPHSVVLCGMCDVRDYKAASGGDPTRLGTASPFNISVASLRVEDLTFDKVAELYGQHTEATGQVFESRAVQRAFEATQGQPWLVNALARDIVNDMGVPPSEPITDAVMDQAIERLILQRATHLDSLVARLTEPSVRRIIEPMLTGGTIQTDLIYNDDLSYVRDLGLVTQELPLQIANPIYQEVIVRVLTQLLAVNVDAEPRAFLLPDGRLDVDKLLAEFLAFWKANGEILDSDRTYHEAACHLAFMAFLQRAVNGGGFIDREYALGRKRLDLTIRKPYTDENGQRAIQWAAYELKVRTGDSGDPIPDGLTQLDGYLDGLGLDTGTLIVFDRRKNAPPVGQRTTTEIVESPAGRKITLVRA</sequence>
<evidence type="ECO:0000259" key="1">
    <source>
        <dbReference type="SMART" id="SM00382"/>
    </source>
</evidence>
<dbReference type="EMBL" id="JBHSIT010000012">
    <property type="protein sequence ID" value="MFC4912491.1"/>
    <property type="molecule type" value="Genomic_DNA"/>
</dbReference>
<evidence type="ECO:0000313" key="2">
    <source>
        <dbReference type="EMBL" id="MFC4912491.1"/>
    </source>
</evidence>
<name>A0ABV9U9H9_9ACTN</name>
<organism evidence="2 3">
    <name type="scientific">Actinomadura gamaensis</name>
    <dbReference type="NCBI Taxonomy" id="1763541"/>
    <lineage>
        <taxon>Bacteria</taxon>
        <taxon>Bacillati</taxon>
        <taxon>Actinomycetota</taxon>
        <taxon>Actinomycetes</taxon>
        <taxon>Streptosporangiales</taxon>
        <taxon>Thermomonosporaceae</taxon>
        <taxon>Actinomadura</taxon>
    </lineage>
</organism>
<dbReference type="GO" id="GO:0005524">
    <property type="term" value="F:ATP binding"/>
    <property type="evidence" value="ECO:0007669"/>
    <property type="project" value="UniProtKB-KW"/>
</dbReference>
<dbReference type="SUPFAM" id="SSF52540">
    <property type="entry name" value="P-loop containing nucleoside triphosphate hydrolases"/>
    <property type="match status" value="1"/>
</dbReference>
<keyword evidence="2" id="KW-0547">Nucleotide-binding</keyword>